<accession>A0A8S5RKJ1</accession>
<proteinExistence type="predicted"/>
<reference evidence="1" key="1">
    <citation type="journal article" date="2021" name="Proc. Natl. Acad. Sci. U.S.A.">
        <title>A Catalog of Tens of Thousands of Viruses from Human Metagenomes Reveals Hidden Associations with Chronic Diseases.</title>
        <authorList>
            <person name="Tisza M.J."/>
            <person name="Buck C.B."/>
        </authorList>
    </citation>
    <scope>NUCLEOTIDE SEQUENCE</scope>
    <source>
        <strain evidence="1">CtBM815</strain>
    </source>
</reference>
<dbReference type="EMBL" id="BK059109">
    <property type="protein sequence ID" value="DAE31699.1"/>
    <property type="molecule type" value="Genomic_DNA"/>
</dbReference>
<evidence type="ECO:0000313" key="1">
    <source>
        <dbReference type="EMBL" id="DAE31699.1"/>
    </source>
</evidence>
<protein>
    <submittedName>
        <fullName evidence="1">Uncharacterized protein</fullName>
    </submittedName>
</protein>
<organism evidence="1">
    <name type="scientific">virus sp. ctBM815</name>
    <dbReference type="NCBI Taxonomy" id="2825806"/>
    <lineage>
        <taxon>Viruses</taxon>
    </lineage>
</organism>
<name>A0A8S5RKJ1_9VIRU</name>
<sequence>MFLSWGDTPIRKYIPGCDSLLFRVYACLQQF</sequence>